<evidence type="ECO:0000313" key="2">
    <source>
        <dbReference type="EMBL" id="CAD7223119.1"/>
    </source>
</evidence>
<proteinExistence type="predicted"/>
<feature type="compositionally biased region" description="Basic and acidic residues" evidence="1">
    <location>
        <begin position="221"/>
        <end position="233"/>
    </location>
</feature>
<evidence type="ECO:0000256" key="1">
    <source>
        <dbReference type="SAM" id="MobiDB-lite"/>
    </source>
</evidence>
<name>A0A7R8W1K6_9CRUS</name>
<protein>
    <submittedName>
        <fullName evidence="2">Uncharacterized protein</fullName>
    </submittedName>
</protein>
<accession>A0A7R8W1K6</accession>
<feature type="region of interest" description="Disordered" evidence="1">
    <location>
        <begin position="219"/>
        <end position="242"/>
    </location>
</feature>
<dbReference type="AlphaFoldDB" id="A0A7R8W1K6"/>
<dbReference type="EMBL" id="OB660153">
    <property type="protein sequence ID" value="CAD7223119.1"/>
    <property type="molecule type" value="Genomic_DNA"/>
</dbReference>
<gene>
    <name evidence="2" type="ORF">CTOB1V02_LOCUS1113</name>
</gene>
<organism evidence="2">
    <name type="scientific">Cyprideis torosa</name>
    <dbReference type="NCBI Taxonomy" id="163714"/>
    <lineage>
        <taxon>Eukaryota</taxon>
        <taxon>Metazoa</taxon>
        <taxon>Ecdysozoa</taxon>
        <taxon>Arthropoda</taxon>
        <taxon>Crustacea</taxon>
        <taxon>Oligostraca</taxon>
        <taxon>Ostracoda</taxon>
        <taxon>Podocopa</taxon>
        <taxon>Podocopida</taxon>
        <taxon>Cytherocopina</taxon>
        <taxon>Cytheroidea</taxon>
        <taxon>Cytherideidae</taxon>
        <taxon>Cyprideis</taxon>
    </lineage>
</organism>
<reference evidence="2" key="1">
    <citation type="submission" date="2020-11" db="EMBL/GenBank/DDBJ databases">
        <authorList>
            <person name="Tran Van P."/>
        </authorList>
    </citation>
    <scope>NUCLEOTIDE SEQUENCE</scope>
</reference>
<dbReference type="OrthoDB" id="205782at2759"/>
<sequence length="267" mass="30122">MMAGQVYWAPSSAIALRLARGTPGVGWCVPTTTTTARRWKTESTFASQKFASPPRDEPLSEKGCPRTVSICHLDKSITKEGRTLFDDDSEHSADDVVQFPDSRLLNRQKKWRNMPCHLHLVQYIVSKLQVLWHLDIFRRSFRELSGHACMGDSCIFCALKAGADYKAGTFISASPRSNDWIRVPAFGRRWQEAHDQRKCQRGGMVRAYVTLEILEGGQWSEDDHPCEENREGDGQSGTPHQEKIALEEVLYLPPLPSPPRPSINDSI</sequence>